<dbReference type="GO" id="GO:0019748">
    <property type="term" value="P:secondary metabolic process"/>
    <property type="evidence" value="ECO:0007669"/>
    <property type="project" value="TreeGrafter"/>
</dbReference>
<dbReference type="GO" id="GO:0006508">
    <property type="term" value="P:proteolysis"/>
    <property type="evidence" value="ECO:0007669"/>
    <property type="project" value="InterPro"/>
</dbReference>
<evidence type="ECO:0000256" key="1">
    <source>
        <dbReference type="ARBA" id="ARBA00009431"/>
    </source>
</evidence>
<evidence type="ECO:0000313" key="3">
    <source>
        <dbReference type="EMBL" id="KAK4275733.1"/>
    </source>
</evidence>
<proteinExistence type="inferred from homology"/>
<protein>
    <submittedName>
        <fullName evidence="3">Uncharacterized protein</fullName>
    </submittedName>
</protein>
<dbReference type="Pfam" id="PF00450">
    <property type="entry name" value="Peptidase_S10"/>
    <property type="match status" value="1"/>
</dbReference>
<dbReference type="GO" id="GO:0016747">
    <property type="term" value="F:acyltransferase activity, transferring groups other than amino-acyl groups"/>
    <property type="evidence" value="ECO:0007669"/>
    <property type="project" value="TreeGrafter"/>
</dbReference>
<evidence type="ECO:0000256" key="2">
    <source>
        <dbReference type="SAM" id="SignalP"/>
    </source>
</evidence>
<dbReference type="InterPro" id="IPR001563">
    <property type="entry name" value="Peptidase_S10"/>
</dbReference>
<dbReference type="Gene3D" id="3.40.50.12670">
    <property type="match status" value="1"/>
</dbReference>
<comment type="similarity">
    <text evidence="1">Belongs to the peptidase S10 family.</text>
</comment>
<dbReference type="EMBL" id="JAWXYG010000004">
    <property type="protein sequence ID" value="KAK4275733.1"/>
    <property type="molecule type" value="Genomic_DNA"/>
</dbReference>
<dbReference type="GO" id="GO:0004185">
    <property type="term" value="F:serine-type carboxypeptidase activity"/>
    <property type="evidence" value="ECO:0007669"/>
    <property type="project" value="InterPro"/>
</dbReference>
<dbReference type="Gene3D" id="3.40.50.1820">
    <property type="entry name" value="alpha/beta hydrolase"/>
    <property type="match status" value="1"/>
</dbReference>
<keyword evidence="4" id="KW-1185">Reference proteome</keyword>
<dbReference type="InterPro" id="IPR029058">
    <property type="entry name" value="AB_hydrolase_fold"/>
</dbReference>
<sequence length="467" mass="53071">MINAMGWRWWCVIQVLLLLGPFMASSHSIIRNLPGFSGDLPFKLESGYIGVGQEEEVQLFYLFVESQRNPSKDPILLWFVGGPGCSALSAFLFENGPVTIDRNSSGILPTLVLNPYAWTQVLNVMYIDLPVGTGFSYSQTQQGYYSNDTLWIENTYDFLQKWFIDHPEFVSNPFYIGGGSYSALPTVPLVKKVYEVGNKAGSSPLINIKGFVLASPFTDAFLDMNSRVAYAHQMSLISDELYESIKASCNGDYVNRIPNNTKCVSDYEAYSRLIRYININQILEPVCINTPDLKDRILLEDSSSEGILQSLLKVSNFWCRGYDHIRVNQWANNEDVRNALHIREGTKGEFLRCNKSLSYETNLQSVVDYHRDLTKTNLQCLVYCADLDLAIPHVGTQAWIKSLNLKIDDPWRAWFVDGQVAGYTQIYKNHDYFLTYVGVKGAGHVAQSYKPKEVLQMIERWFSYALI</sequence>
<dbReference type="AlphaFoldDB" id="A0AAE1JUA4"/>
<dbReference type="FunFam" id="3.40.50.1820:FF:000072">
    <property type="entry name" value="Serine carboxypeptidase-like 19"/>
    <property type="match status" value="1"/>
</dbReference>
<dbReference type="PANTHER" id="PTHR11802">
    <property type="entry name" value="SERINE PROTEASE FAMILY S10 SERINE CARBOXYPEPTIDASE"/>
    <property type="match status" value="1"/>
</dbReference>
<keyword evidence="2" id="KW-0732">Signal</keyword>
<feature type="signal peptide" evidence="2">
    <location>
        <begin position="1"/>
        <end position="26"/>
    </location>
</feature>
<dbReference type="PANTHER" id="PTHR11802:SF413">
    <property type="entry name" value="PEPTIDASE S10, SERINE CARBOXYPEPTIDASE, ALPHA_BETA HYDROLASE-RELATED"/>
    <property type="match status" value="1"/>
</dbReference>
<evidence type="ECO:0000313" key="4">
    <source>
        <dbReference type="Proteomes" id="UP001293593"/>
    </source>
</evidence>
<name>A0AAE1JUA4_9FABA</name>
<dbReference type="Proteomes" id="UP001293593">
    <property type="component" value="Unassembled WGS sequence"/>
</dbReference>
<accession>A0AAE1JUA4</accession>
<dbReference type="SUPFAM" id="SSF53474">
    <property type="entry name" value="alpha/beta-Hydrolases"/>
    <property type="match status" value="1"/>
</dbReference>
<dbReference type="FunFam" id="3.40.50.12670:FF:000002">
    <property type="entry name" value="Carboxypeptidase"/>
    <property type="match status" value="1"/>
</dbReference>
<organism evidence="3 4">
    <name type="scientific">Acacia crassicarpa</name>
    <name type="common">northern wattle</name>
    <dbReference type="NCBI Taxonomy" id="499986"/>
    <lineage>
        <taxon>Eukaryota</taxon>
        <taxon>Viridiplantae</taxon>
        <taxon>Streptophyta</taxon>
        <taxon>Embryophyta</taxon>
        <taxon>Tracheophyta</taxon>
        <taxon>Spermatophyta</taxon>
        <taxon>Magnoliopsida</taxon>
        <taxon>eudicotyledons</taxon>
        <taxon>Gunneridae</taxon>
        <taxon>Pentapetalae</taxon>
        <taxon>rosids</taxon>
        <taxon>fabids</taxon>
        <taxon>Fabales</taxon>
        <taxon>Fabaceae</taxon>
        <taxon>Caesalpinioideae</taxon>
        <taxon>mimosoid clade</taxon>
        <taxon>Acacieae</taxon>
        <taxon>Acacia</taxon>
    </lineage>
</organism>
<feature type="chain" id="PRO_5041964590" evidence="2">
    <location>
        <begin position="27"/>
        <end position="467"/>
    </location>
</feature>
<comment type="caution">
    <text evidence="3">The sequence shown here is derived from an EMBL/GenBank/DDBJ whole genome shotgun (WGS) entry which is preliminary data.</text>
</comment>
<reference evidence="3" key="1">
    <citation type="submission" date="2023-10" db="EMBL/GenBank/DDBJ databases">
        <title>Chromosome-level genome of the transformable northern wattle, Acacia crassicarpa.</title>
        <authorList>
            <person name="Massaro I."/>
            <person name="Sinha N.R."/>
            <person name="Poethig S."/>
            <person name="Leichty A.R."/>
        </authorList>
    </citation>
    <scope>NUCLEOTIDE SEQUENCE</scope>
    <source>
        <strain evidence="3">Acra3RX</strain>
        <tissue evidence="3">Leaf</tissue>
    </source>
</reference>
<dbReference type="PRINTS" id="PR00724">
    <property type="entry name" value="CRBOXYPTASEC"/>
</dbReference>
<gene>
    <name evidence="3" type="ORF">QN277_018765</name>
</gene>